<dbReference type="PRINTS" id="PR00765">
    <property type="entry name" value="CRBOXYPTASEA"/>
</dbReference>
<evidence type="ECO:0000256" key="2">
    <source>
        <dbReference type="ARBA" id="ARBA00005988"/>
    </source>
</evidence>
<dbReference type="GO" id="GO:0008270">
    <property type="term" value="F:zinc ion binding"/>
    <property type="evidence" value="ECO:0007669"/>
    <property type="project" value="InterPro"/>
</dbReference>
<keyword evidence="4" id="KW-0645">Protease</keyword>
<evidence type="ECO:0000256" key="3">
    <source>
        <dbReference type="ARBA" id="ARBA00022645"/>
    </source>
</evidence>
<keyword evidence="9" id="KW-0482">Metalloprotease</keyword>
<comment type="caution">
    <text evidence="10">Lacks conserved residue(s) required for the propagation of feature annotation.</text>
</comment>
<keyword evidence="7" id="KW-0378">Hydrolase</keyword>
<reference evidence="13" key="1">
    <citation type="submission" date="2025-08" db="UniProtKB">
        <authorList>
            <consortium name="RefSeq"/>
        </authorList>
    </citation>
    <scope>IDENTIFICATION</scope>
    <source>
        <tissue evidence="13">Whole organism</tissue>
    </source>
</reference>
<evidence type="ECO:0000256" key="10">
    <source>
        <dbReference type="PROSITE-ProRule" id="PRU01379"/>
    </source>
</evidence>
<evidence type="ECO:0000256" key="1">
    <source>
        <dbReference type="ARBA" id="ARBA00001947"/>
    </source>
</evidence>
<dbReference type="SUPFAM" id="SSF53187">
    <property type="entry name" value="Zn-dependent exopeptidases"/>
    <property type="match status" value="1"/>
</dbReference>
<dbReference type="PANTHER" id="PTHR11705:SF91">
    <property type="entry name" value="FI01817P-RELATED"/>
    <property type="match status" value="1"/>
</dbReference>
<evidence type="ECO:0000313" key="12">
    <source>
        <dbReference type="Proteomes" id="UP000694843"/>
    </source>
</evidence>
<accession>A0A8B7NLL1</accession>
<evidence type="ECO:0000256" key="4">
    <source>
        <dbReference type="ARBA" id="ARBA00022670"/>
    </source>
</evidence>
<dbReference type="GO" id="GO:0006508">
    <property type="term" value="P:proteolysis"/>
    <property type="evidence" value="ECO:0007669"/>
    <property type="project" value="UniProtKB-KW"/>
</dbReference>
<proteinExistence type="inferred from homology"/>
<dbReference type="PROSITE" id="PS00132">
    <property type="entry name" value="CARBOXYPEPT_ZN_1"/>
    <property type="match status" value="1"/>
</dbReference>
<keyword evidence="8" id="KW-0862">Zinc</keyword>
<feature type="non-terminal residue" evidence="13">
    <location>
        <position position="1"/>
    </location>
</feature>
<evidence type="ECO:0000256" key="7">
    <source>
        <dbReference type="ARBA" id="ARBA00022801"/>
    </source>
</evidence>
<dbReference type="Pfam" id="PF00246">
    <property type="entry name" value="Peptidase_M14"/>
    <property type="match status" value="1"/>
</dbReference>
<dbReference type="AlphaFoldDB" id="A0A8B7NLL1"/>
<name>A0A8B7NLL1_HYAAZ</name>
<keyword evidence="3 13" id="KW-0121">Carboxypeptidase</keyword>
<organism evidence="12 13">
    <name type="scientific">Hyalella azteca</name>
    <name type="common">Amphipod</name>
    <dbReference type="NCBI Taxonomy" id="294128"/>
    <lineage>
        <taxon>Eukaryota</taxon>
        <taxon>Metazoa</taxon>
        <taxon>Ecdysozoa</taxon>
        <taxon>Arthropoda</taxon>
        <taxon>Crustacea</taxon>
        <taxon>Multicrustacea</taxon>
        <taxon>Malacostraca</taxon>
        <taxon>Eumalacostraca</taxon>
        <taxon>Peracarida</taxon>
        <taxon>Amphipoda</taxon>
        <taxon>Senticaudata</taxon>
        <taxon>Talitrida</taxon>
        <taxon>Talitroidea</taxon>
        <taxon>Hyalellidae</taxon>
        <taxon>Hyalella</taxon>
    </lineage>
</organism>
<sequence length="196" mass="21545">RQIVQHLQDVAAAYDIVTLRSVGQTYEGRELYVVTINTTANATPAIWIDCGIHAREWIAPATCLWMLSALTAQYGVDATITALVDSHRIHMMPVANPDGYVYSWTDDRLWRKNRNPLGGGGCAYLGEIGASNLTCASAYHGTCWYLSWYVVVPSMVRAGTWGGIGASNLTCASTYHGTCWYLSWYVLVPNMVRGGT</sequence>
<dbReference type="SMART" id="SM00631">
    <property type="entry name" value="Zn_pept"/>
    <property type="match status" value="1"/>
</dbReference>
<dbReference type="RefSeq" id="XP_018014542.1">
    <property type="nucleotide sequence ID" value="XM_018159053.1"/>
</dbReference>
<dbReference type="GeneID" id="108671499"/>
<evidence type="ECO:0000256" key="6">
    <source>
        <dbReference type="ARBA" id="ARBA00022729"/>
    </source>
</evidence>
<evidence type="ECO:0000256" key="5">
    <source>
        <dbReference type="ARBA" id="ARBA00022723"/>
    </source>
</evidence>
<dbReference type="PROSITE" id="PS52035">
    <property type="entry name" value="PEPTIDASE_M14"/>
    <property type="match status" value="1"/>
</dbReference>
<protein>
    <submittedName>
        <fullName evidence="13">Carboxypeptidase B</fullName>
    </submittedName>
</protein>
<dbReference type="Proteomes" id="UP000694843">
    <property type="component" value="Unplaced"/>
</dbReference>
<dbReference type="GO" id="GO:0004181">
    <property type="term" value="F:metallocarboxypeptidase activity"/>
    <property type="evidence" value="ECO:0007669"/>
    <property type="project" value="InterPro"/>
</dbReference>
<comment type="cofactor">
    <cofactor evidence="1">
        <name>Zn(2+)</name>
        <dbReference type="ChEBI" id="CHEBI:29105"/>
    </cofactor>
</comment>
<gene>
    <name evidence="13" type="primary">LOC108671499</name>
</gene>
<dbReference type="KEGG" id="hazt:108671499"/>
<dbReference type="FunFam" id="3.40.630.10:FF:000084">
    <property type="entry name" value="Carboxypeptidase B2"/>
    <property type="match status" value="1"/>
</dbReference>
<feature type="domain" description="Peptidase M14" evidence="11">
    <location>
        <begin position="1"/>
        <end position="196"/>
    </location>
</feature>
<keyword evidence="6" id="KW-0732">Signal</keyword>
<evidence type="ECO:0000256" key="9">
    <source>
        <dbReference type="ARBA" id="ARBA00023049"/>
    </source>
</evidence>
<keyword evidence="12" id="KW-1185">Reference proteome</keyword>
<dbReference type="GO" id="GO:0005615">
    <property type="term" value="C:extracellular space"/>
    <property type="evidence" value="ECO:0007669"/>
    <property type="project" value="TreeGrafter"/>
</dbReference>
<evidence type="ECO:0000313" key="13">
    <source>
        <dbReference type="RefSeq" id="XP_018014542.1"/>
    </source>
</evidence>
<dbReference type="InterPro" id="IPR000834">
    <property type="entry name" value="Peptidase_M14"/>
</dbReference>
<dbReference type="PANTHER" id="PTHR11705">
    <property type="entry name" value="PROTEASE FAMILY M14 CARBOXYPEPTIDASE A,B"/>
    <property type="match status" value="1"/>
</dbReference>
<comment type="similarity">
    <text evidence="2 10">Belongs to the peptidase M14 family.</text>
</comment>
<keyword evidence="5" id="KW-0479">Metal-binding</keyword>
<dbReference type="Gene3D" id="3.40.630.10">
    <property type="entry name" value="Zn peptidases"/>
    <property type="match status" value="1"/>
</dbReference>
<dbReference type="OrthoDB" id="3626597at2759"/>
<dbReference type="InterPro" id="IPR057246">
    <property type="entry name" value="CARBOXYPEPT_ZN_1"/>
</dbReference>
<evidence type="ECO:0000256" key="8">
    <source>
        <dbReference type="ARBA" id="ARBA00022833"/>
    </source>
</evidence>
<evidence type="ECO:0000259" key="11">
    <source>
        <dbReference type="PROSITE" id="PS52035"/>
    </source>
</evidence>